<dbReference type="Gene3D" id="3.20.20.100">
    <property type="entry name" value="NADP-dependent oxidoreductase domain"/>
    <property type="match status" value="1"/>
</dbReference>
<dbReference type="Pfam" id="PF00248">
    <property type="entry name" value="Aldo_ket_red"/>
    <property type="match status" value="1"/>
</dbReference>
<dbReference type="GO" id="GO:0005829">
    <property type="term" value="C:cytosol"/>
    <property type="evidence" value="ECO:0007669"/>
    <property type="project" value="TreeGrafter"/>
</dbReference>
<keyword evidence="1" id="KW-0560">Oxidoreductase</keyword>
<evidence type="ECO:0000259" key="2">
    <source>
        <dbReference type="Pfam" id="PF00248"/>
    </source>
</evidence>
<name>Q1K120_DESA6</name>
<dbReference type="EMBL" id="AAEW02000006">
    <property type="protein sequence ID" value="EAT16188.1"/>
    <property type="molecule type" value="Genomic_DNA"/>
</dbReference>
<dbReference type="GO" id="GO:0016491">
    <property type="term" value="F:oxidoreductase activity"/>
    <property type="evidence" value="ECO:0007669"/>
    <property type="project" value="UniProtKB-KW"/>
</dbReference>
<dbReference type="AlphaFoldDB" id="Q1K120"/>
<evidence type="ECO:0000256" key="1">
    <source>
        <dbReference type="ARBA" id="ARBA00023002"/>
    </source>
</evidence>
<proteinExistence type="predicted"/>
<dbReference type="SUPFAM" id="SSF51430">
    <property type="entry name" value="NAD(P)-linked oxidoreductase"/>
    <property type="match status" value="1"/>
</dbReference>
<dbReference type="PROSITE" id="PS00062">
    <property type="entry name" value="ALDOKETO_REDUCTASE_2"/>
    <property type="match status" value="1"/>
</dbReference>
<evidence type="ECO:0000313" key="3">
    <source>
        <dbReference type="EMBL" id="EAT16188.1"/>
    </source>
</evidence>
<dbReference type="OrthoDB" id="9773828at2"/>
<sequence length="333" mass="36900">MSSLRIETTKLGATDIDVSQVCLGTWAIGGWLWGGSDDSQCIATIRAALDQGITFIDTAAVYGFGHSESLVGQAWKGHVARDKVVLATKAGLQWSDDGKVTRNCTRERLLQEIDDSLQRLQTDYIDLYQIHWPDPLVPIEETAEVMAGLLASGKIRAIGVSNYNPEQMDRFRSVAPLHSVQPPYNLFERQIDADVRPYAQQHGLAILAYGAICRGLLSGKMTAEPTFEGDDIRQYDPKFKAPRYTAYLDAVAKLDAFAQERFQRGVLELAVRWVIDQGAIALWGARHPQQLDRVQQVFGWSLSEADRDEIAAIVNATITDPVGPEFMAPPARK</sequence>
<protein>
    <submittedName>
        <fullName evidence="3">Aldo/keto reductase</fullName>
    </submittedName>
</protein>
<dbReference type="CDD" id="cd19148">
    <property type="entry name" value="AKR_AKR11B1"/>
    <property type="match status" value="1"/>
</dbReference>
<evidence type="ECO:0000313" key="4">
    <source>
        <dbReference type="Proteomes" id="UP000005695"/>
    </source>
</evidence>
<reference evidence="3" key="1">
    <citation type="submission" date="2006-05" db="EMBL/GenBank/DDBJ databases">
        <title>Annotation of the draft genome assembly of Desulfuromonas acetoxidans DSM 684.</title>
        <authorList>
            <consortium name="US DOE Joint Genome Institute (JGI-ORNL)"/>
            <person name="Larimer F."/>
            <person name="Land M."/>
            <person name="Hauser L."/>
        </authorList>
    </citation>
    <scope>NUCLEOTIDE SEQUENCE [LARGE SCALE GENOMIC DNA]</scope>
    <source>
        <strain evidence="3">DSM 684</strain>
    </source>
</reference>
<gene>
    <name evidence="3" type="ORF">Dace_1652</name>
</gene>
<keyword evidence="4" id="KW-1185">Reference proteome</keyword>
<dbReference type="Proteomes" id="UP000005695">
    <property type="component" value="Unassembled WGS sequence"/>
</dbReference>
<dbReference type="PANTHER" id="PTHR43364:SF4">
    <property type="entry name" value="NAD(P)-LINKED OXIDOREDUCTASE SUPERFAMILY PROTEIN"/>
    <property type="match status" value="1"/>
</dbReference>
<dbReference type="InterPro" id="IPR023210">
    <property type="entry name" value="NADP_OxRdtase_dom"/>
</dbReference>
<accession>Q1K120</accession>
<dbReference type="FunFam" id="3.20.20.100:FF:000004">
    <property type="entry name" value="Oxidoreductase, aldo/keto reductase"/>
    <property type="match status" value="1"/>
</dbReference>
<dbReference type="PANTHER" id="PTHR43364">
    <property type="entry name" value="NADH-SPECIFIC METHYLGLYOXAL REDUCTASE-RELATED"/>
    <property type="match status" value="1"/>
</dbReference>
<comment type="caution">
    <text evidence="3">The sequence shown here is derived from an EMBL/GenBank/DDBJ whole genome shotgun (WGS) entry which is preliminary data.</text>
</comment>
<reference evidence="3" key="2">
    <citation type="submission" date="2006-05" db="EMBL/GenBank/DDBJ databases">
        <title>Sequencing of the draft genome and assembly of Desulfuromonas acetoxidans DSM 684.</title>
        <authorList>
            <consortium name="US DOE Joint Genome Institute (JGI-PGF)"/>
            <person name="Copeland A."/>
            <person name="Lucas S."/>
            <person name="Lapidus A."/>
            <person name="Barry K."/>
            <person name="Detter J.C."/>
            <person name="Glavina del Rio T."/>
            <person name="Hammon N."/>
            <person name="Israni S."/>
            <person name="Dalin E."/>
            <person name="Tice H."/>
            <person name="Bruce D."/>
            <person name="Pitluck S."/>
            <person name="Richardson P."/>
        </authorList>
    </citation>
    <scope>NUCLEOTIDE SEQUENCE [LARGE SCALE GENOMIC DNA]</scope>
    <source>
        <strain evidence="3">DSM 684</strain>
    </source>
</reference>
<feature type="domain" description="NADP-dependent oxidoreductase" evidence="2">
    <location>
        <begin position="21"/>
        <end position="313"/>
    </location>
</feature>
<organism evidence="3 4">
    <name type="scientific">Desulfuromonas acetoxidans (strain DSM 684 / 11070)</name>
    <dbReference type="NCBI Taxonomy" id="281689"/>
    <lineage>
        <taxon>Bacteria</taxon>
        <taxon>Pseudomonadati</taxon>
        <taxon>Thermodesulfobacteriota</taxon>
        <taxon>Desulfuromonadia</taxon>
        <taxon>Desulfuromonadales</taxon>
        <taxon>Desulfuromonadaceae</taxon>
        <taxon>Desulfuromonas</taxon>
    </lineage>
</organism>
<dbReference type="InterPro" id="IPR036812">
    <property type="entry name" value="NAD(P)_OxRdtase_dom_sf"/>
</dbReference>
<dbReference type="InterPro" id="IPR050523">
    <property type="entry name" value="AKR_Detox_Biosynth"/>
</dbReference>
<dbReference type="InterPro" id="IPR018170">
    <property type="entry name" value="Aldo/ket_reductase_CS"/>
</dbReference>